<evidence type="ECO:0000259" key="2">
    <source>
        <dbReference type="PROSITE" id="PS51762"/>
    </source>
</evidence>
<feature type="domain" description="GH16" evidence="2">
    <location>
        <begin position="26"/>
        <end position="289"/>
    </location>
</feature>
<dbReference type="RefSeq" id="WP_200585628.1">
    <property type="nucleotide sequence ID" value="NZ_JAEHFY010000009.1"/>
</dbReference>
<protein>
    <submittedName>
        <fullName evidence="3">Family 16 glycosylhydrolase</fullName>
    </submittedName>
</protein>
<evidence type="ECO:0000256" key="1">
    <source>
        <dbReference type="ARBA" id="ARBA00006865"/>
    </source>
</evidence>
<dbReference type="SUPFAM" id="SSF49899">
    <property type="entry name" value="Concanavalin A-like lectins/glucanases"/>
    <property type="match status" value="1"/>
</dbReference>
<keyword evidence="4" id="KW-1185">Reference proteome</keyword>
<evidence type="ECO:0000313" key="4">
    <source>
        <dbReference type="Proteomes" id="UP000660024"/>
    </source>
</evidence>
<dbReference type="PROSITE" id="PS51257">
    <property type="entry name" value="PROKAR_LIPOPROTEIN"/>
    <property type="match status" value="1"/>
</dbReference>
<proteinExistence type="inferred from homology"/>
<dbReference type="InterPro" id="IPR013320">
    <property type="entry name" value="ConA-like_dom_sf"/>
</dbReference>
<comment type="similarity">
    <text evidence="1">Belongs to the glycosyl hydrolase 16 family.</text>
</comment>
<dbReference type="PROSITE" id="PS51762">
    <property type="entry name" value="GH16_2"/>
    <property type="match status" value="1"/>
</dbReference>
<name>A0ABS1BJ23_9SPHI</name>
<gene>
    <name evidence="3" type="ORF">I5M32_07730</name>
</gene>
<sequence>MKTFKLTKIADFVFIASIFIALGCNKESTQMPNLKLNEAQTQSSDSTVRWETVLNRKSFTSYQTLEANWNYLYPWGSDHNGTARMYASSTDRSQLYIEEPGILTIKATRIYDNLGISSSAPHLPIHYRSGAINLKQHVILDDKYPTWQISGDFKAPTMRGAWPAFWITSVGPWTAESDILEIKGTPVNHANTYDGGWESNTTNLPDADTKWHNYKVVISRILDGAGNPTLNARCDYYIDGSLVGTQTGSNFYNKEYWVIINMQMEGSGGSPGPTQDTYYYIKNILIRKSAKYLLNN</sequence>
<dbReference type="InterPro" id="IPR000757">
    <property type="entry name" value="Beta-glucanase-like"/>
</dbReference>
<dbReference type="Proteomes" id="UP000660024">
    <property type="component" value="Unassembled WGS sequence"/>
</dbReference>
<reference evidence="3 4" key="1">
    <citation type="submission" date="2020-12" db="EMBL/GenBank/DDBJ databases">
        <title>Bacterial novel species Pedobacter sp. SD-b isolated from soil.</title>
        <authorList>
            <person name="Jung H.-Y."/>
        </authorList>
    </citation>
    <scope>NUCLEOTIDE SEQUENCE [LARGE SCALE GENOMIC DNA]</scope>
    <source>
        <strain evidence="3 4">SD-b</strain>
    </source>
</reference>
<comment type="caution">
    <text evidence="3">The sequence shown here is derived from an EMBL/GenBank/DDBJ whole genome shotgun (WGS) entry which is preliminary data.</text>
</comment>
<dbReference type="Gene3D" id="2.60.120.200">
    <property type="match status" value="1"/>
</dbReference>
<organism evidence="3 4">
    <name type="scientific">Pedobacter segetis</name>
    <dbReference type="NCBI Taxonomy" id="2793069"/>
    <lineage>
        <taxon>Bacteria</taxon>
        <taxon>Pseudomonadati</taxon>
        <taxon>Bacteroidota</taxon>
        <taxon>Sphingobacteriia</taxon>
        <taxon>Sphingobacteriales</taxon>
        <taxon>Sphingobacteriaceae</taxon>
        <taxon>Pedobacter</taxon>
    </lineage>
</organism>
<evidence type="ECO:0000313" key="3">
    <source>
        <dbReference type="EMBL" id="MBK0382847.1"/>
    </source>
</evidence>
<accession>A0ABS1BJ23</accession>
<dbReference type="EMBL" id="JAEHFY010000009">
    <property type="protein sequence ID" value="MBK0382847.1"/>
    <property type="molecule type" value="Genomic_DNA"/>
</dbReference>